<keyword evidence="2" id="KW-1185">Reference proteome</keyword>
<organism evidence="1 2">
    <name type="scientific">Paratrimastix pyriformis</name>
    <dbReference type="NCBI Taxonomy" id="342808"/>
    <lineage>
        <taxon>Eukaryota</taxon>
        <taxon>Metamonada</taxon>
        <taxon>Preaxostyla</taxon>
        <taxon>Paratrimastigidae</taxon>
        <taxon>Paratrimastix</taxon>
    </lineage>
</organism>
<name>A0ABQ8UQ66_9EUKA</name>
<comment type="caution">
    <text evidence="1">The sequence shown here is derived from an EMBL/GenBank/DDBJ whole genome shotgun (WGS) entry which is preliminary data.</text>
</comment>
<gene>
    <name evidence="1" type="ORF">PAPYR_2828</name>
</gene>
<dbReference type="Proteomes" id="UP001141327">
    <property type="component" value="Unassembled WGS sequence"/>
</dbReference>
<protein>
    <submittedName>
        <fullName evidence="1">Uncharacterized protein</fullName>
    </submittedName>
</protein>
<accession>A0ABQ8UQ66</accession>
<evidence type="ECO:0000313" key="2">
    <source>
        <dbReference type="Proteomes" id="UP001141327"/>
    </source>
</evidence>
<sequence length="83" mass="9069">MLPNLPPVVSMMNNSWKNIPGTMANRAPVLSSSLPGNVDRRLGCPSPYGTTVKQRNARLLCSTRLPMVSNILSISFWSYSGFA</sequence>
<proteinExistence type="predicted"/>
<dbReference type="EMBL" id="JAPMOS010000010">
    <property type="protein sequence ID" value="KAJ4460973.1"/>
    <property type="molecule type" value="Genomic_DNA"/>
</dbReference>
<evidence type="ECO:0000313" key="1">
    <source>
        <dbReference type="EMBL" id="KAJ4460973.1"/>
    </source>
</evidence>
<reference evidence="1" key="1">
    <citation type="journal article" date="2022" name="bioRxiv">
        <title>Genomics of Preaxostyla Flagellates Illuminates Evolutionary Transitions and the Path Towards Mitochondrial Loss.</title>
        <authorList>
            <person name="Novak L.V.F."/>
            <person name="Treitli S.C."/>
            <person name="Pyrih J."/>
            <person name="Halakuc P."/>
            <person name="Pipaliya S.V."/>
            <person name="Vacek V."/>
            <person name="Brzon O."/>
            <person name="Soukal P."/>
            <person name="Eme L."/>
            <person name="Dacks J.B."/>
            <person name="Karnkowska A."/>
            <person name="Elias M."/>
            <person name="Hampl V."/>
        </authorList>
    </citation>
    <scope>NUCLEOTIDE SEQUENCE</scope>
    <source>
        <strain evidence="1">RCP-MX</strain>
    </source>
</reference>